<evidence type="ECO:0000256" key="9">
    <source>
        <dbReference type="RuleBase" id="RU365093"/>
    </source>
</evidence>
<dbReference type="EMBL" id="CP072793">
    <property type="protein sequence ID" value="QTR52603.1"/>
    <property type="molecule type" value="Genomic_DNA"/>
</dbReference>
<evidence type="ECO:0000256" key="3">
    <source>
        <dbReference type="ARBA" id="ARBA00022448"/>
    </source>
</evidence>
<dbReference type="InterPro" id="IPR058982">
    <property type="entry name" value="Beta-barrel_AprE"/>
</dbReference>
<dbReference type="Gene3D" id="2.40.50.100">
    <property type="match status" value="1"/>
</dbReference>
<keyword evidence="8 9" id="KW-0472">Membrane</keyword>
<evidence type="ECO:0000256" key="4">
    <source>
        <dbReference type="ARBA" id="ARBA00022475"/>
    </source>
</evidence>
<comment type="subcellular location">
    <subcellularLocation>
        <location evidence="1 9">Cell inner membrane</location>
        <topology evidence="1 9">Single-pass membrane protein</topology>
    </subcellularLocation>
</comment>
<dbReference type="KEGG" id="tun:J9260_12890"/>
<dbReference type="PRINTS" id="PR01490">
    <property type="entry name" value="RTXTOXIND"/>
</dbReference>
<feature type="coiled-coil region" evidence="10">
    <location>
        <begin position="279"/>
        <end position="313"/>
    </location>
</feature>
<feature type="domain" description="AprE-like long alpha-helical hairpin" evidence="12">
    <location>
        <begin position="116"/>
        <end position="306"/>
    </location>
</feature>
<dbReference type="Proteomes" id="UP000672009">
    <property type="component" value="Chromosome"/>
</dbReference>
<keyword evidence="7 9" id="KW-1133">Transmembrane helix</keyword>
<evidence type="ECO:0000256" key="11">
    <source>
        <dbReference type="SAM" id="MobiDB-lite"/>
    </source>
</evidence>
<evidence type="ECO:0000256" key="7">
    <source>
        <dbReference type="ARBA" id="ARBA00022989"/>
    </source>
</evidence>
<evidence type="ECO:0000256" key="6">
    <source>
        <dbReference type="ARBA" id="ARBA00022692"/>
    </source>
</evidence>
<organism evidence="14 15">
    <name type="scientific">Thiothrix unzii</name>
    <dbReference type="NCBI Taxonomy" id="111769"/>
    <lineage>
        <taxon>Bacteria</taxon>
        <taxon>Pseudomonadati</taxon>
        <taxon>Pseudomonadota</taxon>
        <taxon>Gammaproteobacteria</taxon>
        <taxon>Thiotrichales</taxon>
        <taxon>Thiotrichaceae</taxon>
        <taxon>Thiothrix</taxon>
    </lineage>
</organism>
<protein>
    <recommendedName>
        <fullName evidence="9">Membrane fusion protein (MFP) family protein</fullName>
    </recommendedName>
</protein>
<evidence type="ECO:0000313" key="14">
    <source>
        <dbReference type="EMBL" id="QTR52603.1"/>
    </source>
</evidence>
<name>A0A975F7P8_9GAMM</name>
<feature type="region of interest" description="Disordered" evidence="11">
    <location>
        <begin position="1"/>
        <end position="35"/>
    </location>
</feature>
<dbReference type="InterPro" id="IPR058781">
    <property type="entry name" value="HH_AprE-like"/>
</dbReference>
<evidence type="ECO:0000256" key="1">
    <source>
        <dbReference type="ARBA" id="ARBA00004377"/>
    </source>
</evidence>
<sequence length="459" mass="50563">MGNPTPVKKGGFMTPKPLIKPVTDPQTEDNAPDSNPQPFMRLGVLFILVGFVGFLLWAVLAPLDAGVTASGTVGVESKRKTIQHLNGGIIQDILVKDGDAVKSGDVLIRLERIQIEAQQQITHSQLVSAKALELRLLAERLGKPSPDFETSPILQEKTTPIVKEAIETQSALFKTRRQALDGQLSILDTTVDGLQQQLEGLLSQKRSKTEQAKLLNEELAALRPLYKKGYVPRNRIFELERAAAEVSSQHSGNVADIGRVHSALNETKLKKLQLTQEFHKEVETHLAEAQRDTANLSEKFAALNDELARTEIRAMTDGIVVGLNFHTNGGVIRPGDPILELVPQSDPLIIEAHIMPHLIEQVTKGQPALVRFVALDRVNPVVEGITTGVSADILIDKNTGQPYYAARISVPPAEMLKLKYERVNPGMPVDVVIKTGERSMLEYLLRPLMESVFMALRER</sequence>
<keyword evidence="3 9" id="KW-0813">Transport</keyword>
<feature type="transmembrane region" description="Helical" evidence="9">
    <location>
        <begin position="42"/>
        <end position="60"/>
    </location>
</feature>
<evidence type="ECO:0000256" key="5">
    <source>
        <dbReference type="ARBA" id="ARBA00022519"/>
    </source>
</evidence>
<evidence type="ECO:0000256" key="8">
    <source>
        <dbReference type="ARBA" id="ARBA00023136"/>
    </source>
</evidence>
<dbReference type="PANTHER" id="PTHR30386">
    <property type="entry name" value="MEMBRANE FUSION SUBUNIT OF EMRAB-TOLC MULTIDRUG EFFLUX PUMP"/>
    <property type="match status" value="1"/>
</dbReference>
<evidence type="ECO:0000256" key="2">
    <source>
        <dbReference type="ARBA" id="ARBA00009477"/>
    </source>
</evidence>
<keyword evidence="6 9" id="KW-0812">Transmembrane</keyword>
<proteinExistence type="inferred from homology"/>
<accession>A0A975F7P8</accession>
<dbReference type="InterPro" id="IPR050739">
    <property type="entry name" value="MFP"/>
</dbReference>
<evidence type="ECO:0000256" key="10">
    <source>
        <dbReference type="SAM" id="Coils"/>
    </source>
</evidence>
<dbReference type="Pfam" id="PF25994">
    <property type="entry name" value="HH_AprE"/>
    <property type="match status" value="1"/>
</dbReference>
<evidence type="ECO:0000313" key="15">
    <source>
        <dbReference type="Proteomes" id="UP000672009"/>
    </source>
</evidence>
<feature type="coiled-coil region" evidence="10">
    <location>
        <begin position="191"/>
        <end position="218"/>
    </location>
</feature>
<dbReference type="RefSeq" id="WP_210218143.1">
    <property type="nucleotide sequence ID" value="NZ_CP072793.1"/>
</dbReference>
<dbReference type="PANTHER" id="PTHR30386:SF17">
    <property type="entry name" value="ALKALINE PROTEASE SECRETION PROTEIN APRE"/>
    <property type="match status" value="1"/>
</dbReference>
<dbReference type="NCBIfam" id="TIGR01843">
    <property type="entry name" value="type_I_hlyD"/>
    <property type="match status" value="1"/>
</dbReference>
<gene>
    <name evidence="14" type="ORF">J9260_12890</name>
</gene>
<dbReference type="AlphaFoldDB" id="A0A975F7P8"/>
<dbReference type="GO" id="GO:0005886">
    <property type="term" value="C:plasma membrane"/>
    <property type="evidence" value="ECO:0007669"/>
    <property type="project" value="UniProtKB-SubCell"/>
</dbReference>
<evidence type="ECO:0000259" key="13">
    <source>
        <dbReference type="Pfam" id="PF26002"/>
    </source>
</evidence>
<comment type="similarity">
    <text evidence="2 9">Belongs to the membrane fusion protein (MFP) (TC 8.A.1) family.</text>
</comment>
<dbReference type="Gene3D" id="1.10.287.470">
    <property type="entry name" value="Helix hairpin bin"/>
    <property type="match status" value="1"/>
</dbReference>
<dbReference type="GO" id="GO:0009306">
    <property type="term" value="P:protein secretion"/>
    <property type="evidence" value="ECO:0007669"/>
    <property type="project" value="InterPro"/>
</dbReference>
<reference evidence="14" key="1">
    <citation type="submission" date="2021-04" db="EMBL/GenBank/DDBJ databases">
        <title>Genomics, taxonomy and metabolism of representatives of sulfur bacteria of the genus Thiothrix: Thiothrix fructosivorans QT, Thiothrix unzii A1T and three new species, Thiothrix subterranea sp. nov., Thiothrix litoralis sp. nov. and 'Candidatus Thiothrix anitrata' sp. nov.</title>
        <authorList>
            <person name="Ravin N.V."/>
            <person name="Smolyakov D."/>
            <person name="Rudenko T.S."/>
            <person name="Mardanov A.V."/>
            <person name="Beletsky A.V."/>
            <person name="Markov N.D."/>
            <person name="Fomenkov A.I."/>
            <person name="Roberts R.J."/>
            <person name="Karnachuk O.V."/>
            <person name="Novikov A."/>
            <person name="Grabovich M.Y."/>
        </authorList>
    </citation>
    <scope>NUCLEOTIDE SEQUENCE</scope>
    <source>
        <strain evidence="14">A1</strain>
    </source>
</reference>
<dbReference type="PROSITE" id="PS00543">
    <property type="entry name" value="HLYD_FAMILY"/>
    <property type="match status" value="1"/>
</dbReference>
<dbReference type="InterPro" id="IPR010129">
    <property type="entry name" value="T1SS_HlyD"/>
</dbReference>
<keyword evidence="4 9" id="KW-1003">Cell membrane</keyword>
<feature type="domain" description="AprE-like beta-barrel" evidence="13">
    <location>
        <begin position="348"/>
        <end position="436"/>
    </location>
</feature>
<keyword evidence="10" id="KW-0175">Coiled coil</keyword>
<keyword evidence="15" id="KW-1185">Reference proteome</keyword>
<evidence type="ECO:0000259" key="12">
    <source>
        <dbReference type="Pfam" id="PF25994"/>
    </source>
</evidence>
<dbReference type="InterPro" id="IPR006144">
    <property type="entry name" value="Secretion_HlyD_CS"/>
</dbReference>
<keyword evidence="5 9" id="KW-0997">Cell inner membrane</keyword>
<dbReference type="Pfam" id="PF26002">
    <property type="entry name" value="Beta-barrel_AprE"/>
    <property type="match status" value="1"/>
</dbReference>